<accession>A0A4Z2FH80</accession>
<keyword evidence="3" id="KW-1185">Reference proteome</keyword>
<name>A0A4Z2FH80_9TELE</name>
<reference evidence="2 3" key="1">
    <citation type="submission" date="2019-03" db="EMBL/GenBank/DDBJ databases">
        <title>First draft genome of Liparis tanakae, snailfish: a comprehensive survey of snailfish specific genes.</title>
        <authorList>
            <person name="Kim W."/>
            <person name="Song I."/>
            <person name="Jeong J.-H."/>
            <person name="Kim D."/>
            <person name="Kim S."/>
            <person name="Ryu S."/>
            <person name="Song J.Y."/>
            <person name="Lee S.K."/>
        </authorList>
    </citation>
    <scope>NUCLEOTIDE SEQUENCE [LARGE SCALE GENOMIC DNA]</scope>
    <source>
        <tissue evidence="2">Muscle</tissue>
    </source>
</reference>
<dbReference type="AlphaFoldDB" id="A0A4Z2FH80"/>
<evidence type="ECO:0000313" key="3">
    <source>
        <dbReference type="Proteomes" id="UP000314294"/>
    </source>
</evidence>
<organism evidence="2 3">
    <name type="scientific">Liparis tanakae</name>
    <name type="common">Tanaka's snailfish</name>
    <dbReference type="NCBI Taxonomy" id="230148"/>
    <lineage>
        <taxon>Eukaryota</taxon>
        <taxon>Metazoa</taxon>
        <taxon>Chordata</taxon>
        <taxon>Craniata</taxon>
        <taxon>Vertebrata</taxon>
        <taxon>Euteleostomi</taxon>
        <taxon>Actinopterygii</taxon>
        <taxon>Neopterygii</taxon>
        <taxon>Teleostei</taxon>
        <taxon>Neoteleostei</taxon>
        <taxon>Acanthomorphata</taxon>
        <taxon>Eupercaria</taxon>
        <taxon>Perciformes</taxon>
        <taxon>Cottioidei</taxon>
        <taxon>Cottales</taxon>
        <taxon>Liparidae</taxon>
        <taxon>Liparis</taxon>
    </lineage>
</organism>
<evidence type="ECO:0000256" key="1">
    <source>
        <dbReference type="SAM" id="MobiDB-lite"/>
    </source>
</evidence>
<sequence length="112" mass="12759">MDRHYPDMSINQDPKTPGLQGPHQSRDRHNLITKPRFGDHAHQEAQQLELRQLGKACVKPEDRKSTQRFSLSGCDGGDVPDDSSILFFSLVAFLKTVRRGTEETWDEAVPMR</sequence>
<evidence type="ECO:0000313" key="2">
    <source>
        <dbReference type="EMBL" id="TNN40265.1"/>
    </source>
</evidence>
<dbReference type="EMBL" id="SRLO01001204">
    <property type="protein sequence ID" value="TNN40265.1"/>
    <property type="molecule type" value="Genomic_DNA"/>
</dbReference>
<dbReference type="Proteomes" id="UP000314294">
    <property type="component" value="Unassembled WGS sequence"/>
</dbReference>
<proteinExistence type="predicted"/>
<feature type="region of interest" description="Disordered" evidence="1">
    <location>
        <begin position="1"/>
        <end position="30"/>
    </location>
</feature>
<comment type="caution">
    <text evidence="2">The sequence shown here is derived from an EMBL/GenBank/DDBJ whole genome shotgun (WGS) entry which is preliminary data.</text>
</comment>
<protein>
    <submittedName>
        <fullName evidence="2">Uncharacterized protein</fullName>
    </submittedName>
</protein>
<gene>
    <name evidence="2" type="ORF">EYF80_049552</name>
</gene>